<feature type="repeat" description="ANK" evidence="12">
    <location>
        <begin position="3"/>
        <end position="35"/>
    </location>
</feature>
<dbReference type="PROSITE" id="PS50297">
    <property type="entry name" value="ANK_REP_REGION"/>
    <property type="match status" value="3"/>
</dbReference>
<keyword evidence="8" id="KW-1053">Target membrane</keyword>
<keyword evidence="3" id="KW-1052">Target cell membrane</keyword>
<feature type="repeat" description="ANK" evidence="12">
    <location>
        <begin position="218"/>
        <end position="250"/>
    </location>
</feature>
<gene>
    <name evidence="13" type="ORF">B4U80_02997</name>
</gene>
<keyword evidence="5" id="KW-0638">Presynaptic neurotoxin</keyword>
<dbReference type="PANTHER" id="PTHR24198">
    <property type="entry name" value="ANKYRIN REPEAT AND PROTEIN KINASE DOMAIN-CONTAINING PROTEIN"/>
    <property type="match status" value="1"/>
</dbReference>
<dbReference type="Pfam" id="PF12796">
    <property type="entry name" value="Ank_2"/>
    <property type="match status" value="2"/>
</dbReference>
<evidence type="ECO:0000256" key="2">
    <source>
        <dbReference type="ARBA" id="ARBA00022483"/>
    </source>
</evidence>
<evidence type="ECO:0000256" key="5">
    <source>
        <dbReference type="ARBA" id="ARBA00023028"/>
    </source>
</evidence>
<evidence type="ECO:0000256" key="7">
    <source>
        <dbReference type="ARBA" id="ARBA00023136"/>
    </source>
</evidence>
<evidence type="ECO:0000256" key="4">
    <source>
        <dbReference type="ARBA" id="ARBA00022737"/>
    </source>
</evidence>
<evidence type="ECO:0000256" key="6">
    <source>
        <dbReference type="ARBA" id="ARBA00023043"/>
    </source>
</evidence>
<evidence type="ECO:0000313" key="13">
    <source>
        <dbReference type="EMBL" id="RWS23761.1"/>
    </source>
</evidence>
<comment type="caution">
    <text evidence="13">The sequence shown here is derived from an EMBL/GenBank/DDBJ whole genome shotgun (WGS) entry which is preliminary data.</text>
</comment>
<sequence length="382" mass="43639">MESKNALLLYVSKIGELSVVKRLIDEGVDINTKDKDGNSAIHLATEANHVEVLKFLLQNDADINVVNDDGNSALHVAILSLSLECVELLLEEQIKVNRFNNQKKSELMCAMQLDFVEPFKEKTEKIIELLINNGNIDLKTETVDSVIEFDGSNYLFYAIECRNFFAFQKLIEKDITLCDTKNKFQNYPIHEAVTQNQLNMTKLLISKSRKYIDIKGDKGFTPLHNAVNFVAFRTIEYLIEQNADVNQQTSYGLTPLFMATTSYRDCCMNAITVCKYTLSLKIATKFEEKVTLFRKKCAFLAIAAYLIENGGANIYLQDENGHTPLDVINKDEESITLKMLYMQKPLIDKINSLKNELHSVRIENNHLRVDLNRLEDLMALWS</sequence>
<organism evidence="13 14">
    <name type="scientific">Leptotrombidium deliense</name>
    <dbReference type="NCBI Taxonomy" id="299467"/>
    <lineage>
        <taxon>Eukaryota</taxon>
        <taxon>Metazoa</taxon>
        <taxon>Ecdysozoa</taxon>
        <taxon>Arthropoda</taxon>
        <taxon>Chelicerata</taxon>
        <taxon>Arachnida</taxon>
        <taxon>Acari</taxon>
        <taxon>Acariformes</taxon>
        <taxon>Trombidiformes</taxon>
        <taxon>Prostigmata</taxon>
        <taxon>Anystina</taxon>
        <taxon>Parasitengona</taxon>
        <taxon>Trombiculoidea</taxon>
        <taxon>Trombiculidae</taxon>
        <taxon>Leptotrombidium</taxon>
    </lineage>
</organism>
<keyword evidence="4" id="KW-0677">Repeat</keyword>
<dbReference type="GO" id="GO:0044218">
    <property type="term" value="C:other organism cell membrane"/>
    <property type="evidence" value="ECO:0007669"/>
    <property type="project" value="UniProtKB-KW"/>
</dbReference>
<evidence type="ECO:0000256" key="1">
    <source>
        <dbReference type="ARBA" id="ARBA00004175"/>
    </source>
</evidence>
<name>A0A443S8C5_9ACAR</name>
<evidence type="ECO:0000256" key="10">
    <source>
        <dbReference type="ARBA" id="ARBA00049715"/>
    </source>
</evidence>
<dbReference type="GO" id="GO:0044231">
    <property type="term" value="C:host cell presynaptic membrane"/>
    <property type="evidence" value="ECO:0007669"/>
    <property type="project" value="UniProtKB-KW"/>
</dbReference>
<dbReference type="STRING" id="299467.A0A443S8C5"/>
<evidence type="ECO:0000256" key="11">
    <source>
        <dbReference type="ARBA" id="ARBA00049811"/>
    </source>
</evidence>
<dbReference type="InterPro" id="IPR036770">
    <property type="entry name" value="Ankyrin_rpt-contain_sf"/>
</dbReference>
<dbReference type="Proteomes" id="UP000288716">
    <property type="component" value="Unassembled WGS sequence"/>
</dbReference>
<keyword evidence="14" id="KW-1185">Reference proteome</keyword>
<evidence type="ECO:0000313" key="14">
    <source>
        <dbReference type="Proteomes" id="UP000288716"/>
    </source>
</evidence>
<dbReference type="PANTHER" id="PTHR24198:SF165">
    <property type="entry name" value="ANKYRIN REPEAT-CONTAINING PROTEIN-RELATED"/>
    <property type="match status" value="1"/>
</dbReference>
<dbReference type="GO" id="GO:0006887">
    <property type="term" value="P:exocytosis"/>
    <property type="evidence" value="ECO:0007669"/>
    <property type="project" value="UniProtKB-KW"/>
</dbReference>
<comment type="subcellular location">
    <subcellularLocation>
        <location evidence="1">Target cell membrane</location>
    </subcellularLocation>
</comment>
<dbReference type="Gene3D" id="1.25.40.20">
    <property type="entry name" value="Ankyrin repeat-containing domain"/>
    <property type="match status" value="2"/>
</dbReference>
<keyword evidence="7" id="KW-0472">Membrane</keyword>
<proteinExistence type="inferred from homology"/>
<keyword evidence="2" id="KW-0268">Exocytosis</keyword>
<dbReference type="EMBL" id="NCKV01005913">
    <property type="protein sequence ID" value="RWS23761.1"/>
    <property type="molecule type" value="Genomic_DNA"/>
</dbReference>
<dbReference type="SMART" id="SM00248">
    <property type="entry name" value="ANK"/>
    <property type="match status" value="7"/>
</dbReference>
<keyword evidence="5" id="KW-0800">Toxin</keyword>
<reference evidence="13 14" key="1">
    <citation type="journal article" date="2018" name="Gigascience">
        <title>Genomes of trombidid mites reveal novel predicted allergens and laterally-transferred genes associated with secondary metabolism.</title>
        <authorList>
            <person name="Dong X."/>
            <person name="Chaisiri K."/>
            <person name="Xia D."/>
            <person name="Armstrong S.D."/>
            <person name="Fang Y."/>
            <person name="Donnelly M.J."/>
            <person name="Kadowaki T."/>
            <person name="McGarry J.W."/>
            <person name="Darby A.C."/>
            <person name="Makepeace B.L."/>
        </authorList>
    </citation>
    <scope>NUCLEOTIDE SEQUENCE [LARGE SCALE GENOMIC DNA]</scope>
    <source>
        <strain evidence="13">UoL-UT</strain>
    </source>
</reference>
<keyword evidence="6 12" id="KW-0040">ANK repeat</keyword>
<evidence type="ECO:0000256" key="8">
    <source>
        <dbReference type="ARBA" id="ARBA00023298"/>
    </source>
</evidence>
<evidence type="ECO:0000256" key="12">
    <source>
        <dbReference type="PROSITE-ProRule" id="PRU00023"/>
    </source>
</evidence>
<keyword evidence="5" id="KW-0528">Neurotoxin</keyword>
<dbReference type="AlphaFoldDB" id="A0A443S8C5"/>
<accession>A0A443S8C5</accession>
<evidence type="ECO:0000256" key="9">
    <source>
        <dbReference type="ARBA" id="ARBA00049657"/>
    </source>
</evidence>
<evidence type="ECO:0000256" key="3">
    <source>
        <dbReference type="ARBA" id="ARBA00022537"/>
    </source>
</evidence>
<feature type="repeat" description="ANK" evidence="12">
    <location>
        <begin position="36"/>
        <end position="68"/>
    </location>
</feature>
<dbReference type="InterPro" id="IPR002110">
    <property type="entry name" value="Ankyrin_rpt"/>
</dbReference>
<protein>
    <recommendedName>
        <fullName evidence="11">Alpha-latrotoxin</fullName>
    </recommendedName>
</protein>
<feature type="repeat" description="ANK" evidence="12">
    <location>
        <begin position="69"/>
        <end position="101"/>
    </location>
</feature>
<dbReference type="VEuPathDB" id="VectorBase:LDEU008279"/>
<comment type="subunit">
    <text evidence="10">Homotetramer in membranes.</text>
</comment>
<dbReference type="PROSITE" id="PS50088">
    <property type="entry name" value="ANK_REPEAT"/>
    <property type="match status" value="4"/>
</dbReference>
<comment type="similarity">
    <text evidence="9">Belongs to the cationic peptide 01 (latrotoxin) family. 03 (alpha-latrotoxin) subfamily.</text>
</comment>
<dbReference type="OrthoDB" id="6437424at2759"/>
<dbReference type="SUPFAM" id="SSF48403">
    <property type="entry name" value="Ankyrin repeat"/>
    <property type="match status" value="1"/>
</dbReference>